<proteinExistence type="predicted"/>
<accession>A0A4Z2I9Z2</accession>
<feature type="region of interest" description="Disordered" evidence="1">
    <location>
        <begin position="26"/>
        <end position="62"/>
    </location>
</feature>
<reference evidence="2 3" key="1">
    <citation type="submission" date="2019-03" db="EMBL/GenBank/DDBJ databases">
        <title>First draft genome of Liparis tanakae, snailfish: a comprehensive survey of snailfish specific genes.</title>
        <authorList>
            <person name="Kim W."/>
            <person name="Song I."/>
            <person name="Jeong J.-H."/>
            <person name="Kim D."/>
            <person name="Kim S."/>
            <person name="Ryu S."/>
            <person name="Song J.Y."/>
            <person name="Lee S.K."/>
        </authorList>
    </citation>
    <scope>NUCLEOTIDE SEQUENCE [LARGE SCALE GENOMIC DNA]</scope>
    <source>
        <tissue evidence="2">Muscle</tissue>
    </source>
</reference>
<feature type="compositionally biased region" description="Low complexity" evidence="1">
    <location>
        <begin position="43"/>
        <end position="62"/>
    </location>
</feature>
<dbReference type="EMBL" id="SRLO01000109">
    <property type="protein sequence ID" value="TNN74899.1"/>
    <property type="molecule type" value="Genomic_DNA"/>
</dbReference>
<dbReference type="Proteomes" id="UP000314294">
    <property type="component" value="Unassembled WGS sequence"/>
</dbReference>
<protein>
    <submittedName>
        <fullName evidence="2">Uncharacterized protein</fullName>
    </submittedName>
</protein>
<comment type="caution">
    <text evidence="2">The sequence shown here is derived from an EMBL/GenBank/DDBJ whole genome shotgun (WGS) entry which is preliminary data.</text>
</comment>
<name>A0A4Z2I9Z2_9TELE</name>
<evidence type="ECO:0000256" key="1">
    <source>
        <dbReference type="SAM" id="MobiDB-lite"/>
    </source>
</evidence>
<evidence type="ECO:0000313" key="3">
    <source>
        <dbReference type="Proteomes" id="UP000314294"/>
    </source>
</evidence>
<sequence length="120" mass="13160">MSSSNPAGRCDRLLKPSEPFCFFSLPESSNNKRKKERNHTWAYSSQHSSSSSSSFYSPSSSFPSTHFICIDNVWSCGGFFFFFKDASEKGTYARCHGGVNPGPPVEACSHSRGLSGPCDL</sequence>
<organism evidence="2 3">
    <name type="scientific">Liparis tanakae</name>
    <name type="common">Tanaka's snailfish</name>
    <dbReference type="NCBI Taxonomy" id="230148"/>
    <lineage>
        <taxon>Eukaryota</taxon>
        <taxon>Metazoa</taxon>
        <taxon>Chordata</taxon>
        <taxon>Craniata</taxon>
        <taxon>Vertebrata</taxon>
        <taxon>Euteleostomi</taxon>
        <taxon>Actinopterygii</taxon>
        <taxon>Neopterygii</taxon>
        <taxon>Teleostei</taxon>
        <taxon>Neoteleostei</taxon>
        <taxon>Acanthomorphata</taxon>
        <taxon>Eupercaria</taxon>
        <taxon>Perciformes</taxon>
        <taxon>Cottioidei</taxon>
        <taxon>Cottales</taxon>
        <taxon>Liparidae</taxon>
        <taxon>Liparis</taxon>
    </lineage>
</organism>
<keyword evidence="3" id="KW-1185">Reference proteome</keyword>
<evidence type="ECO:0000313" key="2">
    <source>
        <dbReference type="EMBL" id="TNN74899.1"/>
    </source>
</evidence>
<gene>
    <name evidence="2" type="ORF">EYF80_014817</name>
</gene>
<dbReference type="AlphaFoldDB" id="A0A4Z2I9Z2"/>